<gene>
    <name evidence="2" type="ORF">CB5_LOCUS10513</name>
</gene>
<feature type="region of interest" description="Disordered" evidence="1">
    <location>
        <begin position="1"/>
        <end position="74"/>
    </location>
</feature>
<dbReference type="AlphaFoldDB" id="A0A6V7P910"/>
<name>A0A6V7P910_ANACO</name>
<reference evidence="2" key="1">
    <citation type="submission" date="2020-07" db="EMBL/GenBank/DDBJ databases">
        <authorList>
            <person name="Lin J."/>
        </authorList>
    </citation>
    <scope>NUCLEOTIDE SEQUENCE</scope>
</reference>
<accession>A0A6V7P910</accession>
<proteinExistence type="predicted"/>
<organism evidence="2">
    <name type="scientific">Ananas comosus var. bracteatus</name>
    <name type="common">red pineapple</name>
    <dbReference type="NCBI Taxonomy" id="296719"/>
    <lineage>
        <taxon>Eukaryota</taxon>
        <taxon>Viridiplantae</taxon>
        <taxon>Streptophyta</taxon>
        <taxon>Embryophyta</taxon>
        <taxon>Tracheophyta</taxon>
        <taxon>Spermatophyta</taxon>
        <taxon>Magnoliopsida</taxon>
        <taxon>Liliopsida</taxon>
        <taxon>Poales</taxon>
        <taxon>Bromeliaceae</taxon>
        <taxon>Bromelioideae</taxon>
        <taxon>Ananas</taxon>
    </lineage>
</organism>
<dbReference type="EMBL" id="LR862146">
    <property type="protein sequence ID" value="CAD1827302.1"/>
    <property type="molecule type" value="Genomic_DNA"/>
</dbReference>
<evidence type="ECO:0000256" key="1">
    <source>
        <dbReference type="SAM" id="MobiDB-lite"/>
    </source>
</evidence>
<sequence>MREKRRRSGHIGPLVQQNPTKSLNFAPCAKPGPGSFRTEGPVSPTWDRSLGLPQNSDVREPVSLRSGPVAPRLPQLCSLGDRSLLSGTGHESKTLRTHPKLRFPNFLGRKTFYDPLLSVEQLGTHPITRTPQFAQVQCVTPQLLQAKEEDEEDEDRLPCFNLHQSLLLINP</sequence>
<protein>
    <submittedName>
        <fullName evidence="2">Uncharacterized protein</fullName>
    </submittedName>
</protein>
<evidence type="ECO:0000313" key="2">
    <source>
        <dbReference type="EMBL" id="CAD1827302.1"/>
    </source>
</evidence>